<dbReference type="PANTHER" id="PTHR12526:SF638">
    <property type="entry name" value="SPORE COAT PROTEIN SA"/>
    <property type="match status" value="1"/>
</dbReference>
<accession>A0ABS7I242</accession>
<evidence type="ECO:0000313" key="2">
    <source>
        <dbReference type="Proteomes" id="UP000777440"/>
    </source>
</evidence>
<evidence type="ECO:0000313" key="1">
    <source>
        <dbReference type="EMBL" id="MBW9111732.1"/>
    </source>
</evidence>
<keyword evidence="2" id="KW-1185">Reference proteome</keyword>
<dbReference type="PANTHER" id="PTHR12526">
    <property type="entry name" value="GLYCOSYLTRANSFERASE"/>
    <property type="match status" value="1"/>
</dbReference>
<comment type="caution">
    <text evidence="1">The sequence shown here is derived from an EMBL/GenBank/DDBJ whole genome shotgun (WGS) entry which is preliminary data.</text>
</comment>
<reference evidence="1 2" key="1">
    <citation type="journal article" date="2021" name="MBio">
        <title>Poor Competitiveness of Bradyrhizobium in Pigeon Pea Root Colonization in Indian Soils.</title>
        <authorList>
            <person name="Chalasani D."/>
            <person name="Basu A."/>
            <person name="Pullabhotla S.V.S.R.N."/>
            <person name="Jorrin B."/>
            <person name="Neal A.L."/>
            <person name="Poole P.S."/>
            <person name="Podile A.R."/>
            <person name="Tkacz A."/>
        </authorList>
    </citation>
    <scope>NUCLEOTIDE SEQUENCE [LARGE SCALE GENOMIC DNA]</scope>
    <source>
        <strain evidence="1 2">HU12</strain>
    </source>
</reference>
<dbReference type="RefSeq" id="WP_220340575.1">
    <property type="nucleotide sequence ID" value="NZ_JAEUAX010000015.1"/>
</dbReference>
<gene>
    <name evidence="1" type="ORF">JNB61_18330</name>
</gene>
<dbReference type="Proteomes" id="UP000777440">
    <property type="component" value="Unassembled WGS sequence"/>
</dbReference>
<dbReference type="SUPFAM" id="SSF53756">
    <property type="entry name" value="UDP-Glycosyltransferase/glycogen phosphorylase"/>
    <property type="match status" value="1"/>
</dbReference>
<organism evidence="1 2">
    <name type="scientific">Microbacterium ureisolvens</name>
    <dbReference type="NCBI Taxonomy" id="2781186"/>
    <lineage>
        <taxon>Bacteria</taxon>
        <taxon>Bacillati</taxon>
        <taxon>Actinomycetota</taxon>
        <taxon>Actinomycetes</taxon>
        <taxon>Micrococcales</taxon>
        <taxon>Microbacteriaceae</taxon>
        <taxon>Microbacterium</taxon>
    </lineage>
</organism>
<dbReference type="Gene3D" id="3.40.50.2000">
    <property type="entry name" value="Glycogen Phosphorylase B"/>
    <property type="match status" value="1"/>
</dbReference>
<proteinExistence type="predicted"/>
<sequence length="350" mass="38974">MMATLQVVPELRNYHVDLLTDDVAALLYFDEKYDLEQRTSRDERIRQVSVMGAVVEAFSSDCDTLDIFEPLWVRNLHKWAVIAFAWKIGHVMRRSRVVSYCMENNSISALVAGRGRNRRLVTWVFTRVLGLAMSIVYTRLAFASSGAAATYQRLRLSPRVRSQVFTSLPSPDPLAVTSGDRSGVVFVGRLEERKGIESLMRAWSVVEEQLPDARLDIIGDGPMAPEVRAWATTERRAFHSSMAHSLVKSLLLERSVLVLPSIRSGRWREQIGLPILEGLSAGCTIVASDETGLAEWLADQGHRVYDSSSSTGLVGALLAALNQPLQVREVVASLPSVPTRKTAVEWLRRA</sequence>
<dbReference type="EMBL" id="JAEUAX010000015">
    <property type="protein sequence ID" value="MBW9111732.1"/>
    <property type="molecule type" value="Genomic_DNA"/>
</dbReference>
<protein>
    <submittedName>
        <fullName evidence="1">Glycosyltransferase family 4 protein</fullName>
    </submittedName>
</protein>
<dbReference type="Pfam" id="PF13692">
    <property type="entry name" value="Glyco_trans_1_4"/>
    <property type="match status" value="1"/>
</dbReference>
<dbReference type="CDD" id="cd03801">
    <property type="entry name" value="GT4_PimA-like"/>
    <property type="match status" value="1"/>
</dbReference>
<name>A0ABS7I242_9MICO</name>